<dbReference type="SUPFAM" id="SSF54236">
    <property type="entry name" value="Ubiquitin-like"/>
    <property type="match status" value="1"/>
</dbReference>
<comment type="caution">
    <text evidence="2">The sequence shown here is derived from an EMBL/GenBank/DDBJ whole genome shotgun (WGS) entry which is preliminary data.</text>
</comment>
<dbReference type="Proteomes" id="UP001445335">
    <property type="component" value="Unassembled WGS sequence"/>
</dbReference>
<dbReference type="CDD" id="cd17039">
    <property type="entry name" value="Ubl_ubiquitin_like"/>
    <property type="match status" value="1"/>
</dbReference>
<sequence length="105" mass="12070">MAAEEAEQLKWVYVRVKREKATYFLHVDLQQTTFEVKAMLQDLTQRDPGDMKLWREGTELQDACKLADAQVENDEVLALAFRLKDSDRYEEVHITSHDQAAGNGA</sequence>
<gene>
    <name evidence="2" type="ORF">WJX81_002012</name>
</gene>
<organism evidence="2 3">
    <name type="scientific">Elliptochloris bilobata</name>
    <dbReference type="NCBI Taxonomy" id="381761"/>
    <lineage>
        <taxon>Eukaryota</taxon>
        <taxon>Viridiplantae</taxon>
        <taxon>Chlorophyta</taxon>
        <taxon>core chlorophytes</taxon>
        <taxon>Trebouxiophyceae</taxon>
        <taxon>Trebouxiophyceae incertae sedis</taxon>
        <taxon>Elliptochloris clade</taxon>
        <taxon>Elliptochloris</taxon>
    </lineage>
</organism>
<dbReference type="PROSITE" id="PS50053">
    <property type="entry name" value="UBIQUITIN_2"/>
    <property type="match status" value="1"/>
</dbReference>
<protein>
    <recommendedName>
        <fullName evidence="1">Ubiquitin-like domain-containing protein</fullName>
    </recommendedName>
</protein>
<feature type="domain" description="Ubiquitin-like" evidence="1">
    <location>
        <begin position="12"/>
        <end position="86"/>
    </location>
</feature>
<name>A0AAW1SD15_9CHLO</name>
<dbReference type="InterPro" id="IPR029071">
    <property type="entry name" value="Ubiquitin-like_domsf"/>
</dbReference>
<keyword evidence="3" id="KW-1185">Reference proteome</keyword>
<dbReference type="Pfam" id="PF00240">
    <property type="entry name" value="ubiquitin"/>
    <property type="match status" value="1"/>
</dbReference>
<dbReference type="InterPro" id="IPR000626">
    <property type="entry name" value="Ubiquitin-like_dom"/>
</dbReference>
<evidence type="ECO:0000313" key="3">
    <source>
        <dbReference type="Proteomes" id="UP001445335"/>
    </source>
</evidence>
<evidence type="ECO:0000259" key="1">
    <source>
        <dbReference type="PROSITE" id="PS50053"/>
    </source>
</evidence>
<dbReference type="AlphaFoldDB" id="A0AAW1SD15"/>
<accession>A0AAW1SD15</accession>
<dbReference type="Gene3D" id="3.10.20.90">
    <property type="entry name" value="Phosphatidylinositol 3-kinase Catalytic Subunit, Chain A, domain 1"/>
    <property type="match status" value="1"/>
</dbReference>
<dbReference type="PANTHER" id="PTHR47725:SF2">
    <property type="entry name" value="UBIQUITIN-LIKE DOMAIN-CONTAINING PROTEIN"/>
    <property type="match status" value="1"/>
</dbReference>
<evidence type="ECO:0000313" key="2">
    <source>
        <dbReference type="EMBL" id="KAK9843429.1"/>
    </source>
</evidence>
<dbReference type="PANTHER" id="PTHR47725">
    <property type="entry name" value="OS03G0364000 PROTEIN"/>
    <property type="match status" value="1"/>
</dbReference>
<dbReference type="EMBL" id="JALJOU010000006">
    <property type="protein sequence ID" value="KAK9843429.1"/>
    <property type="molecule type" value="Genomic_DNA"/>
</dbReference>
<reference evidence="2 3" key="1">
    <citation type="journal article" date="2024" name="Nat. Commun.">
        <title>Phylogenomics reveals the evolutionary origins of lichenization in chlorophyte algae.</title>
        <authorList>
            <person name="Puginier C."/>
            <person name="Libourel C."/>
            <person name="Otte J."/>
            <person name="Skaloud P."/>
            <person name="Haon M."/>
            <person name="Grisel S."/>
            <person name="Petersen M."/>
            <person name="Berrin J.G."/>
            <person name="Delaux P.M."/>
            <person name="Dal Grande F."/>
            <person name="Keller J."/>
        </authorList>
    </citation>
    <scope>NUCLEOTIDE SEQUENCE [LARGE SCALE GENOMIC DNA]</scope>
    <source>
        <strain evidence="2 3">SAG 245.80</strain>
    </source>
</reference>
<proteinExistence type="predicted"/>